<evidence type="ECO:0000313" key="1">
    <source>
        <dbReference type="EMBL" id="KAK2845356.1"/>
    </source>
</evidence>
<dbReference type="AlphaFoldDB" id="A0AA88SNG1"/>
<dbReference type="EMBL" id="JAVHJS010000010">
    <property type="protein sequence ID" value="KAK2845356.1"/>
    <property type="molecule type" value="Genomic_DNA"/>
</dbReference>
<sequence length="171" mass="19259">MAGLGLMLTQRSCRAGRFSQRPLLLFPDSLIISSAGANHMLWRSAQAHFLFCQPIGCWKHRDTLENMKPSLQTITPQLSGRFRSLGVPRRAEDLPFPWPCVMIVEMALRGHEQVFWITLLSPCSHVHGVASGSQAEQKRSGWRLIVLSPYTPYCTSPCVSLFVELFGFTVR</sequence>
<organism evidence="1 2">
    <name type="scientific">Tachysurus vachellii</name>
    <name type="common">Darkbarbel catfish</name>
    <name type="synonym">Pelteobagrus vachellii</name>
    <dbReference type="NCBI Taxonomy" id="175792"/>
    <lineage>
        <taxon>Eukaryota</taxon>
        <taxon>Metazoa</taxon>
        <taxon>Chordata</taxon>
        <taxon>Craniata</taxon>
        <taxon>Vertebrata</taxon>
        <taxon>Euteleostomi</taxon>
        <taxon>Actinopterygii</taxon>
        <taxon>Neopterygii</taxon>
        <taxon>Teleostei</taxon>
        <taxon>Ostariophysi</taxon>
        <taxon>Siluriformes</taxon>
        <taxon>Bagridae</taxon>
        <taxon>Tachysurus</taxon>
    </lineage>
</organism>
<protein>
    <submittedName>
        <fullName evidence="1">Uncharacterized protein</fullName>
    </submittedName>
</protein>
<evidence type="ECO:0000313" key="2">
    <source>
        <dbReference type="Proteomes" id="UP001187315"/>
    </source>
</evidence>
<dbReference type="Proteomes" id="UP001187315">
    <property type="component" value="Unassembled WGS sequence"/>
</dbReference>
<gene>
    <name evidence="1" type="ORF">Q7C36_010210</name>
</gene>
<name>A0AA88SNG1_TACVA</name>
<reference evidence="1" key="1">
    <citation type="submission" date="2023-08" db="EMBL/GenBank/DDBJ databases">
        <title>Pelteobagrus vachellii genome.</title>
        <authorList>
            <person name="Liu H."/>
        </authorList>
    </citation>
    <scope>NUCLEOTIDE SEQUENCE</scope>
    <source>
        <strain evidence="1">PRFRI_2022a</strain>
        <tissue evidence="1">Muscle</tissue>
    </source>
</reference>
<accession>A0AA88SNG1</accession>
<proteinExistence type="predicted"/>
<comment type="caution">
    <text evidence="1">The sequence shown here is derived from an EMBL/GenBank/DDBJ whole genome shotgun (WGS) entry which is preliminary data.</text>
</comment>
<keyword evidence="2" id="KW-1185">Reference proteome</keyword>